<feature type="region of interest" description="Disordered" evidence="2">
    <location>
        <begin position="316"/>
        <end position="340"/>
    </location>
</feature>
<feature type="compositionally biased region" description="Basic and acidic residues" evidence="2">
    <location>
        <begin position="527"/>
        <end position="558"/>
    </location>
</feature>
<comment type="caution">
    <text evidence="3">The sequence shown here is derived from an EMBL/GenBank/DDBJ whole genome shotgun (WGS) entry which is preliminary data.</text>
</comment>
<evidence type="ECO:0000256" key="1">
    <source>
        <dbReference type="SAM" id="Coils"/>
    </source>
</evidence>
<sequence>MTTYNFDLLDLADGESGDAAVSVVVSKKKTEAAAAAKPADAADHAEPTVQEKSKDFYYTKLQHDEGVRLCKQERGRLGDVLTKLRAEEKKLKEQPGNNEARLEELLDEQRKLRQEQGKLSDQERELVLQKEAFYRTNRMTLSRDDCRDTKLKFDEGLRLCKQEHRKLRDALQNLTGEETKLKKQPENNEARLEELSDEQGKLMQEQSKLWHQERELLLQKEAFYRENRVPLSFDDYRYAKQQLDEGVRLCRQEVFWLRNVLIKLRVVETKLREQPGNEARLKELSDEQCKLRQEQRKLRVEEANLLQQKEVMLREYEEEKPNNNSQGANEDSGSNYNSVNGNYNDGGSCGYSDYGGNNDQYQTEVCDGAEHYPHGHDERQVGRGHYSNGDRQGYRQRQGPPRMIKVYRPKVKASSDAGTEAEVPEASVVSANDTEQKDTSADNADAVPASESDKSAAGGAAQDGPRNGQGGPNGTNIPFQRKGTVNGSEKRKKKNAKKNSGTEPDKVKQDSEGDGSRKQADNQPQPEETKTLAEYERMREEKRKSSEASKPEERKVTAEEFKDCQMLEKKKLDDEEVVIKVEKPQPKLKEASKKGEVQAEGKEAAAKDGKPKKVTIPHQWFSTPRRVTYNLEGGSFSRVHFNDSFQGGSRGNSTEPRVNGREPQNEAGGHNGNGAPRSAYNAQGDGAMRGDYSGHRDGYMGNGRGNGRYGYGRGNGGYGGRGQGGYQGNGGYQQQQGGNVGRYQQERDGNGGNYQQRRYQQRRNFVPVPNVKDVYKFPALPVPASARSVPASETATETATAPAKASAAAPSPSN</sequence>
<evidence type="ECO:0000256" key="2">
    <source>
        <dbReference type="SAM" id="MobiDB-lite"/>
    </source>
</evidence>
<feature type="compositionally biased region" description="Low complexity" evidence="2">
    <location>
        <begin position="331"/>
        <end position="340"/>
    </location>
</feature>
<accession>A0ABC9GYJ3</accession>
<protein>
    <submittedName>
        <fullName evidence="3">Uncharacterized protein</fullName>
    </submittedName>
</protein>
<feature type="compositionally biased region" description="Low complexity" evidence="2">
    <location>
        <begin position="732"/>
        <end position="743"/>
    </location>
</feature>
<name>A0ABC9GYJ3_9POAL</name>
<feature type="compositionally biased region" description="Low complexity" evidence="2">
    <location>
        <begin position="389"/>
        <end position="399"/>
    </location>
</feature>
<organism evidence="3 4">
    <name type="scientific">Urochloa decumbens</name>
    <dbReference type="NCBI Taxonomy" id="240449"/>
    <lineage>
        <taxon>Eukaryota</taxon>
        <taxon>Viridiplantae</taxon>
        <taxon>Streptophyta</taxon>
        <taxon>Embryophyta</taxon>
        <taxon>Tracheophyta</taxon>
        <taxon>Spermatophyta</taxon>
        <taxon>Magnoliopsida</taxon>
        <taxon>Liliopsida</taxon>
        <taxon>Poales</taxon>
        <taxon>Poaceae</taxon>
        <taxon>PACMAD clade</taxon>
        <taxon>Panicoideae</taxon>
        <taxon>Panicodae</taxon>
        <taxon>Paniceae</taxon>
        <taxon>Melinidinae</taxon>
        <taxon>Urochloa</taxon>
    </lineage>
</organism>
<feature type="compositionally biased region" description="Polar residues" evidence="2">
    <location>
        <begin position="643"/>
        <end position="656"/>
    </location>
</feature>
<feature type="compositionally biased region" description="Low complexity" evidence="2">
    <location>
        <begin position="753"/>
        <end position="764"/>
    </location>
</feature>
<dbReference type="EMBL" id="CAXIPR030000642">
    <property type="protein sequence ID" value="CAM0146648.1"/>
    <property type="molecule type" value="Genomic_DNA"/>
</dbReference>
<evidence type="ECO:0000313" key="4">
    <source>
        <dbReference type="Proteomes" id="UP001497457"/>
    </source>
</evidence>
<keyword evidence="4" id="KW-1185">Reference proteome</keyword>
<feature type="compositionally biased region" description="Low complexity" evidence="2">
    <location>
        <begin position="790"/>
        <end position="814"/>
    </location>
</feature>
<dbReference type="PANTHER" id="PTHR12299">
    <property type="entry name" value="HYALURONIC ACID-BINDING PROTEIN 4"/>
    <property type="match status" value="1"/>
</dbReference>
<feature type="compositionally biased region" description="Basic and acidic residues" evidence="2">
    <location>
        <begin position="584"/>
        <end position="611"/>
    </location>
</feature>
<dbReference type="PANTHER" id="PTHR12299:SF46">
    <property type="entry name" value="HYALURONAN _ MRNA BINDING FAMILY"/>
    <property type="match status" value="1"/>
</dbReference>
<dbReference type="Proteomes" id="UP001497457">
    <property type="component" value="Unassembled WGS sequence"/>
</dbReference>
<feature type="region of interest" description="Disordered" evidence="2">
    <location>
        <begin position="368"/>
        <end position="558"/>
    </location>
</feature>
<evidence type="ECO:0000313" key="3">
    <source>
        <dbReference type="EMBL" id="CAM0146648.1"/>
    </source>
</evidence>
<feature type="compositionally biased region" description="Basic and acidic residues" evidence="2">
    <location>
        <begin position="368"/>
        <end position="381"/>
    </location>
</feature>
<feature type="compositionally biased region" description="Gly residues" evidence="2">
    <location>
        <begin position="700"/>
        <end position="731"/>
    </location>
</feature>
<keyword evidence="1" id="KW-0175">Coiled coil</keyword>
<reference evidence="3 4" key="1">
    <citation type="submission" date="2024-10" db="EMBL/GenBank/DDBJ databases">
        <authorList>
            <person name="Ryan C."/>
        </authorList>
    </citation>
    <scope>NUCLEOTIDE SEQUENCE [LARGE SCALE GENOMIC DNA]</scope>
</reference>
<dbReference type="AlphaFoldDB" id="A0ABC9GYJ3"/>
<feature type="coiled-coil region" evidence="1">
    <location>
        <begin position="102"/>
        <end position="132"/>
    </location>
</feature>
<feature type="region of interest" description="Disordered" evidence="2">
    <location>
        <begin position="177"/>
        <end position="196"/>
    </location>
</feature>
<feature type="compositionally biased region" description="Polar residues" evidence="2">
    <location>
        <begin position="474"/>
        <end position="487"/>
    </location>
</feature>
<feature type="region of interest" description="Disordered" evidence="2">
    <location>
        <begin position="637"/>
        <end position="770"/>
    </location>
</feature>
<dbReference type="InterPro" id="IPR039764">
    <property type="entry name" value="HABP4/SERBP1-like"/>
</dbReference>
<proteinExistence type="predicted"/>
<feature type="region of interest" description="Disordered" evidence="2">
    <location>
        <begin position="782"/>
        <end position="814"/>
    </location>
</feature>
<feature type="compositionally biased region" description="Basic and acidic residues" evidence="2">
    <location>
        <begin position="503"/>
        <end position="520"/>
    </location>
</feature>
<gene>
    <name evidence="3" type="ORF">URODEC1_LOCUS120198</name>
</gene>
<feature type="region of interest" description="Disordered" evidence="2">
    <location>
        <begin position="584"/>
        <end position="619"/>
    </location>
</feature>